<comment type="caution">
    <text evidence="1">The sequence shown here is derived from an EMBL/GenBank/DDBJ whole genome shotgun (WGS) entry which is preliminary data.</text>
</comment>
<dbReference type="Proteomes" id="UP001166286">
    <property type="component" value="Unassembled WGS sequence"/>
</dbReference>
<proteinExistence type="predicted"/>
<dbReference type="EMBL" id="JAFEKC020000008">
    <property type="protein sequence ID" value="KAK0513515.1"/>
    <property type="molecule type" value="Genomic_DNA"/>
</dbReference>
<reference evidence="1" key="1">
    <citation type="submission" date="2023-03" db="EMBL/GenBank/DDBJ databases">
        <title>Complete genome of Cladonia borealis.</title>
        <authorList>
            <person name="Park H."/>
        </authorList>
    </citation>
    <scope>NUCLEOTIDE SEQUENCE</scope>
    <source>
        <strain evidence="1">ANT050790</strain>
    </source>
</reference>
<sequence length="230" mass="26546">MLLKLPIELRFVLYRNLIPEDVGHSVVSMTKKPNLLSKSEHQVLAVCRPIRNELLPIIYNKKSVELRTSPFYNGESPWAIKFLQDLGSNVKFLASIKIVQILYGSRTLQHIRPWAHSLKAVYETLQSCCNIQFESEDPGPLSPNIFIDIAFWNDQAGKHYLQAKVPNQTGPELVFEYQLEHLYEQKWTISHIEELCAIHRSLWKVPGPALHPPLVRHFVLEPWMSIDANC</sequence>
<dbReference type="AlphaFoldDB" id="A0AA39R472"/>
<protein>
    <recommendedName>
        <fullName evidence="3">F-box domain-containing protein</fullName>
    </recommendedName>
</protein>
<keyword evidence="2" id="KW-1185">Reference proteome</keyword>
<name>A0AA39R472_9LECA</name>
<evidence type="ECO:0008006" key="3">
    <source>
        <dbReference type="Google" id="ProtNLM"/>
    </source>
</evidence>
<organism evidence="1 2">
    <name type="scientific">Cladonia borealis</name>
    <dbReference type="NCBI Taxonomy" id="184061"/>
    <lineage>
        <taxon>Eukaryota</taxon>
        <taxon>Fungi</taxon>
        <taxon>Dikarya</taxon>
        <taxon>Ascomycota</taxon>
        <taxon>Pezizomycotina</taxon>
        <taxon>Lecanoromycetes</taxon>
        <taxon>OSLEUM clade</taxon>
        <taxon>Lecanoromycetidae</taxon>
        <taxon>Lecanorales</taxon>
        <taxon>Lecanorineae</taxon>
        <taxon>Cladoniaceae</taxon>
        <taxon>Cladonia</taxon>
    </lineage>
</organism>
<evidence type="ECO:0000313" key="2">
    <source>
        <dbReference type="Proteomes" id="UP001166286"/>
    </source>
</evidence>
<gene>
    <name evidence="1" type="ORF">JMJ35_004501</name>
</gene>
<accession>A0AA39R472</accession>
<evidence type="ECO:0000313" key="1">
    <source>
        <dbReference type="EMBL" id="KAK0513515.1"/>
    </source>
</evidence>